<keyword evidence="5 7" id="KW-0720">Serine protease</keyword>
<keyword evidence="2" id="KW-0964">Secreted</keyword>
<sequence>MALSSRQLFGAGRAGQFCGGAVVGPRTVVTAAHCFGHEVLGSDWHVVRDLRVLAGRADLHSTTGREVRLHDVWINPSYDDRTNAGDIAVVTLAQELPRRWAVPLATAADREAYRPGRRARVYGWGDTTGHGTYATVLRSAEVAVMPDQRCAQAYPGTAEGVYTAASMICAGDPRGGRDACQGDSGGPLVADGRLIGLVSWGTGCGEAGHPGVYTRVSAFASAVAEQL</sequence>
<evidence type="ECO:0000259" key="8">
    <source>
        <dbReference type="PROSITE" id="PS50240"/>
    </source>
</evidence>
<dbReference type="GO" id="GO:0004252">
    <property type="term" value="F:serine-type endopeptidase activity"/>
    <property type="evidence" value="ECO:0007669"/>
    <property type="project" value="InterPro"/>
</dbReference>
<keyword evidence="3 7" id="KW-0645">Protease</keyword>
<dbReference type="EMBL" id="CP003219">
    <property type="protein sequence ID" value="AEW96962.1"/>
    <property type="molecule type" value="Genomic_DNA"/>
</dbReference>
<evidence type="ECO:0000313" key="9">
    <source>
        <dbReference type="EMBL" id="AEW96962.1"/>
    </source>
</evidence>
<dbReference type="eggNOG" id="COG5640">
    <property type="taxonomic scope" value="Bacteria"/>
</dbReference>
<dbReference type="STRING" id="1003195.SCATT_45910"/>
<feature type="domain" description="Peptidase S1" evidence="8">
    <location>
        <begin position="1"/>
        <end position="227"/>
    </location>
</feature>
<dbReference type="SMART" id="SM00020">
    <property type="entry name" value="Tryp_SPc"/>
    <property type="match status" value="1"/>
</dbReference>
<evidence type="ECO:0000256" key="2">
    <source>
        <dbReference type="ARBA" id="ARBA00022525"/>
    </source>
</evidence>
<dbReference type="MEROPS" id="S01.102"/>
<dbReference type="GO" id="GO:0006508">
    <property type="term" value="P:proteolysis"/>
    <property type="evidence" value="ECO:0007669"/>
    <property type="project" value="UniProtKB-KW"/>
</dbReference>
<dbReference type="InterPro" id="IPR001314">
    <property type="entry name" value="Peptidase_S1A"/>
</dbReference>
<evidence type="ECO:0000256" key="7">
    <source>
        <dbReference type="RuleBase" id="RU363034"/>
    </source>
</evidence>
<dbReference type="PROSITE" id="PS00134">
    <property type="entry name" value="TRYPSIN_HIS"/>
    <property type="match status" value="1"/>
</dbReference>
<dbReference type="GO" id="GO:0005615">
    <property type="term" value="C:extracellular space"/>
    <property type="evidence" value="ECO:0007669"/>
    <property type="project" value="TreeGrafter"/>
</dbReference>
<accession>G8X3B1</accession>
<name>G8X3B1_STREN</name>
<dbReference type="PANTHER" id="PTHR24264">
    <property type="entry name" value="TRYPSIN-RELATED"/>
    <property type="match status" value="1"/>
</dbReference>
<evidence type="ECO:0000256" key="1">
    <source>
        <dbReference type="ARBA" id="ARBA00004613"/>
    </source>
</evidence>
<dbReference type="KEGG" id="scy:SCATT_45910"/>
<dbReference type="InterPro" id="IPR001254">
    <property type="entry name" value="Trypsin_dom"/>
</dbReference>
<dbReference type="PROSITE" id="PS50240">
    <property type="entry name" value="TRYPSIN_DOM"/>
    <property type="match status" value="1"/>
</dbReference>
<proteinExistence type="predicted"/>
<dbReference type="InterPro" id="IPR050127">
    <property type="entry name" value="Serine_Proteases_S1"/>
</dbReference>
<dbReference type="InterPro" id="IPR043504">
    <property type="entry name" value="Peptidase_S1_PA_chymotrypsin"/>
</dbReference>
<evidence type="ECO:0000256" key="6">
    <source>
        <dbReference type="ARBA" id="ARBA00023157"/>
    </source>
</evidence>
<dbReference type="FunFam" id="2.40.10.10:FF:000036">
    <property type="entry name" value="Trypsin beta"/>
    <property type="match status" value="1"/>
</dbReference>
<dbReference type="PANTHER" id="PTHR24264:SF65">
    <property type="entry name" value="SRCR DOMAIN-CONTAINING PROTEIN"/>
    <property type="match status" value="1"/>
</dbReference>
<dbReference type="InterPro" id="IPR009003">
    <property type="entry name" value="Peptidase_S1_PA"/>
</dbReference>
<gene>
    <name evidence="9" type="ordered locus">SCATT_45910</name>
</gene>
<evidence type="ECO:0000256" key="3">
    <source>
        <dbReference type="ARBA" id="ARBA00022670"/>
    </source>
</evidence>
<dbReference type="CDD" id="cd00190">
    <property type="entry name" value="Tryp_SPc"/>
    <property type="match status" value="1"/>
</dbReference>
<keyword evidence="10" id="KW-1185">Reference proteome</keyword>
<protein>
    <submittedName>
        <fullName evidence="9">Putative trypsin-like protease</fullName>
    </submittedName>
</protein>
<dbReference type="Proteomes" id="UP000007842">
    <property type="component" value="Chromosome"/>
</dbReference>
<dbReference type="AlphaFoldDB" id="G8X3B1"/>
<dbReference type="InterPro" id="IPR033116">
    <property type="entry name" value="TRYPSIN_SER"/>
</dbReference>
<dbReference type="HOGENOM" id="CLU_006842_7_0_11"/>
<dbReference type="InterPro" id="IPR018114">
    <property type="entry name" value="TRYPSIN_HIS"/>
</dbReference>
<dbReference type="PROSITE" id="PS00135">
    <property type="entry name" value="TRYPSIN_SER"/>
    <property type="match status" value="1"/>
</dbReference>
<keyword evidence="4 7" id="KW-0378">Hydrolase</keyword>
<evidence type="ECO:0000256" key="4">
    <source>
        <dbReference type="ARBA" id="ARBA00022801"/>
    </source>
</evidence>
<dbReference type="SUPFAM" id="SSF50494">
    <property type="entry name" value="Trypsin-like serine proteases"/>
    <property type="match status" value="1"/>
</dbReference>
<keyword evidence="6" id="KW-1015">Disulfide bond</keyword>
<evidence type="ECO:0000313" key="10">
    <source>
        <dbReference type="Proteomes" id="UP000007842"/>
    </source>
</evidence>
<evidence type="ECO:0000256" key="5">
    <source>
        <dbReference type="ARBA" id="ARBA00022825"/>
    </source>
</evidence>
<reference evidence="10" key="1">
    <citation type="submission" date="2011-12" db="EMBL/GenBank/DDBJ databases">
        <title>Complete genome sequence of Streptomyces cattleya strain DSM 46488.</title>
        <authorList>
            <person name="Ou H.-Y."/>
            <person name="Li P."/>
            <person name="Zhao C."/>
            <person name="O'Hagan D."/>
            <person name="Deng Z."/>
        </authorList>
    </citation>
    <scope>NUCLEOTIDE SEQUENCE [LARGE SCALE GENOMIC DNA]</scope>
    <source>
        <strain evidence="10">ATCC 35852 / DSM 46488 / JCM 4925 / NBRC 14057 / NRRL 8057</strain>
    </source>
</reference>
<dbReference type="PRINTS" id="PR00722">
    <property type="entry name" value="CHYMOTRYPSIN"/>
</dbReference>
<organism evidence="9 10">
    <name type="scientific">Streptantibioticus cattleyicolor (strain ATCC 35852 / DSM 46488 / JCM 4925 / NBRC 14057 / NRRL 8057)</name>
    <name type="common">Streptomyces cattleya</name>
    <dbReference type="NCBI Taxonomy" id="1003195"/>
    <lineage>
        <taxon>Bacteria</taxon>
        <taxon>Bacillati</taxon>
        <taxon>Actinomycetota</taxon>
        <taxon>Actinomycetes</taxon>
        <taxon>Kitasatosporales</taxon>
        <taxon>Streptomycetaceae</taxon>
        <taxon>Streptantibioticus</taxon>
    </lineage>
</organism>
<dbReference type="Gene3D" id="2.40.10.10">
    <property type="entry name" value="Trypsin-like serine proteases"/>
    <property type="match status" value="2"/>
</dbReference>
<comment type="subcellular location">
    <subcellularLocation>
        <location evidence="1">Secreted</location>
    </subcellularLocation>
</comment>
<dbReference type="PATRIC" id="fig|1003195.29.peg.4580"/>
<dbReference type="Pfam" id="PF00089">
    <property type="entry name" value="Trypsin"/>
    <property type="match status" value="1"/>
</dbReference>